<proteinExistence type="predicted"/>
<dbReference type="EMBL" id="JABBWD010000091">
    <property type="protein sequence ID" value="KAG1766924.1"/>
    <property type="molecule type" value="Genomic_DNA"/>
</dbReference>
<evidence type="ECO:0000313" key="1">
    <source>
        <dbReference type="EMBL" id="KAG1766924.1"/>
    </source>
</evidence>
<gene>
    <name evidence="1" type="ORF">EV702DRAFT_1148504</name>
</gene>
<dbReference type="Proteomes" id="UP000714275">
    <property type="component" value="Unassembled WGS sequence"/>
</dbReference>
<reference evidence="1" key="1">
    <citation type="journal article" date="2020" name="New Phytol.">
        <title>Comparative genomics reveals dynamic genome evolution in host specialist ectomycorrhizal fungi.</title>
        <authorList>
            <person name="Lofgren L.A."/>
            <person name="Nguyen N.H."/>
            <person name="Vilgalys R."/>
            <person name="Ruytinx J."/>
            <person name="Liao H.L."/>
            <person name="Branco S."/>
            <person name="Kuo A."/>
            <person name="LaButti K."/>
            <person name="Lipzen A."/>
            <person name="Andreopoulos W."/>
            <person name="Pangilinan J."/>
            <person name="Riley R."/>
            <person name="Hundley H."/>
            <person name="Na H."/>
            <person name="Barry K."/>
            <person name="Grigoriev I.V."/>
            <person name="Stajich J.E."/>
            <person name="Kennedy P.G."/>
        </authorList>
    </citation>
    <scope>NUCLEOTIDE SEQUENCE</scope>
    <source>
        <strain evidence="1">DOB743</strain>
    </source>
</reference>
<protein>
    <submittedName>
        <fullName evidence="1">Uncharacterized protein</fullName>
    </submittedName>
</protein>
<dbReference type="AlphaFoldDB" id="A0A9P6ZHX3"/>
<accession>A0A9P6ZHX3</accession>
<dbReference type="OrthoDB" id="2656855at2759"/>
<evidence type="ECO:0000313" key="2">
    <source>
        <dbReference type="Proteomes" id="UP000714275"/>
    </source>
</evidence>
<keyword evidence="2" id="KW-1185">Reference proteome</keyword>
<sequence length="91" mass="10572">MATDTTQYLRFKFKSFKRISSLSFSSDRPSALQVSILLDLVNKQDTNYHIFRAQCYWFCDVVCRSLERLFQGVEELHGPDTRGHLGLIPVE</sequence>
<name>A0A9P6ZHX3_9AGAM</name>
<comment type="caution">
    <text evidence="1">The sequence shown here is derived from an EMBL/GenBank/DDBJ whole genome shotgun (WGS) entry which is preliminary data.</text>
</comment>
<organism evidence="1 2">
    <name type="scientific">Suillus placidus</name>
    <dbReference type="NCBI Taxonomy" id="48579"/>
    <lineage>
        <taxon>Eukaryota</taxon>
        <taxon>Fungi</taxon>
        <taxon>Dikarya</taxon>
        <taxon>Basidiomycota</taxon>
        <taxon>Agaricomycotina</taxon>
        <taxon>Agaricomycetes</taxon>
        <taxon>Agaricomycetidae</taxon>
        <taxon>Boletales</taxon>
        <taxon>Suillineae</taxon>
        <taxon>Suillaceae</taxon>
        <taxon>Suillus</taxon>
    </lineage>
</organism>